<protein>
    <submittedName>
        <fullName evidence="1">Uncharacterized protein</fullName>
    </submittedName>
</protein>
<evidence type="ECO:0000313" key="2">
    <source>
        <dbReference type="Proteomes" id="UP001243757"/>
    </source>
</evidence>
<evidence type="ECO:0000313" key="1">
    <source>
        <dbReference type="EMBL" id="MDK3016544.1"/>
    </source>
</evidence>
<sequence>MLYGDLSGFRAYASARGNDAPAAAGDADVLAALQRASDYIRFFYVLGFISTVPDDTVTEATYEAAQIELGKPGFFSKTYSPGEAKVLVEVKGIRWERIGGGSGTAGEAMTPTSTIIEAMLGRYVGRGTGLGLRVIG</sequence>
<dbReference type="Proteomes" id="UP001243757">
    <property type="component" value="Unassembled WGS sequence"/>
</dbReference>
<organism evidence="1 2">
    <name type="scientific">Pseudodonghicola flavimaris</name>
    <dbReference type="NCBI Taxonomy" id="3050036"/>
    <lineage>
        <taxon>Bacteria</taxon>
        <taxon>Pseudomonadati</taxon>
        <taxon>Pseudomonadota</taxon>
        <taxon>Alphaproteobacteria</taxon>
        <taxon>Rhodobacterales</taxon>
        <taxon>Paracoccaceae</taxon>
        <taxon>Pseudodonghicola</taxon>
    </lineage>
</organism>
<dbReference type="EMBL" id="JASNJD010000001">
    <property type="protein sequence ID" value="MDK3016544.1"/>
    <property type="molecule type" value="Genomic_DNA"/>
</dbReference>
<name>A0ABT7EW76_9RHOB</name>
<comment type="caution">
    <text evidence="1">The sequence shown here is derived from an EMBL/GenBank/DDBJ whole genome shotgun (WGS) entry which is preliminary data.</text>
</comment>
<keyword evidence="2" id="KW-1185">Reference proteome</keyword>
<reference evidence="1 2" key="1">
    <citation type="submission" date="2023-05" db="EMBL/GenBank/DDBJ databases">
        <title>Pseudodonghicola sp. nov.</title>
        <authorList>
            <person name="Huang J."/>
        </authorList>
    </citation>
    <scope>NUCLEOTIDE SEQUENCE [LARGE SCALE GENOMIC DNA]</scope>
    <source>
        <strain evidence="1 2">IC7</strain>
    </source>
</reference>
<gene>
    <name evidence="1" type="ORF">QO033_02585</name>
</gene>
<accession>A0ABT7EW76</accession>
<dbReference type="RefSeq" id="WP_284479354.1">
    <property type="nucleotide sequence ID" value="NZ_JASNJD010000001.1"/>
</dbReference>
<proteinExistence type="predicted"/>